<protein>
    <submittedName>
        <fullName evidence="5">Alpha-glucosidase</fullName>
    </submittedName>
</protein>
<comment type="similarity">
    <text evidence="1 2">Belongs to the glycosyl hydrolase 31 family.</text>
</comment>
<dbReference type="InterPro" id="IPR048395">
    <property type="entry name" value="Glyco_hydro_31_C"/>
</dbReference>
<dbReference type="SUPFAM" id="SSF51011">
    <property type="entry name" value="Glycosyl hydrolase domain"/>
    <property type="match status" value="1"/>
</dbReference>
<dbReference type="InterPro" id="IPR017853">
    <property type="entry name" value="GH"/>
</dbReference>
<evidence type="ECO:0000259" key="3">
    <source>
        <dbReference type="Pfam" id="PF01055"/>
    </source>
</evidence>
<dbReference type="InterPro" id="IPR013780">
    <property type="entry name" value="Glyco_hydro_b"/>
</dbReference>
<dbReference type="GO" id="GO:0090599">
    <property type="term" value="F:alpha-glucosidase activity"/>
    <property type="evidence" value="ECO:0007669"/>
    <property type="project" value="TreeGrafter"/>
</dbReference>
<dbReference type="GO" id="GO:0005975">
    <property type="term" value="P:carbohydrate metabolic process"/>
    <property type="evidence" value="ECO:0007669"/>
    <property type="project" value="InterPro"/>
</dbReference>
<evidence type="ECO:0000313" key="5">
    <source>
        <dbReference type="EMBL" id="PXY85715.1"/>
    </source>
</evidence>
<feature type="domain" description="Glycosyl hydrolase family 31 C-terminal" evidence="4">
    <location>
        <begin position="514"/>
        <end position="609"/>
    </location>
</feature>
<dbReference type="RefSeq" id="WP_110451540.1">
    <property type="nucleotide sequence ID" value="NZ_QGLL01000001.1"/>
</dbReference>
<dbReference type="PANTHER" id="PTHR22762">
    <property type="entry name" value="ALPHA-GLUCOSIDASE"/>
    <property type="match status" value="1"/>
</dbReference>
<dbReference type="PANTHER" id="PTHR22762:SF89">
    <property type="entry name" value="ALPHA-XYLOSIDASE"/>
    <property type="match status" value="1"/>
</dbReference>
<dbReference type="Proteomes" id="UP000247744">
    <property type="component" value="Unassembled WGS sequence"/>
</dbReference>
<reference evidence="5 6" key="1">
    <citation type="submission" date="2018-05" db="EMBL/GenBank/DDBJ databases">
        <title>Reference genomes for bee gut microbiota database.</title>
        <authorList>
            <person name="Ellegaard K.M."/>
        </authorList>
    </citation>
    <scope>NUCLEOTIDE SEQUENCE [LARGE SCALE GENOMIC DNA]</scope>
    <source>
        <strain evidence="5 6">ESL0200</strain>
    </source>
</reference>
<name>A0A318MYT0_9BIFI</name>
<dbReference type="GO" id="GO:0006491">
    <property type="term" value="P:N-glycan processing"/>
    <property type="evidence" value="ECO:0007669"/>
    <property type="project" value="TreeGrafter"/>
</dbReference>
<comment type="caution">
    <text evidence="5">The sequence shown here is derived from an EMBL/GenBank/DDBJ whole genome shotgun (WGS) entry which is preliminary data.</text>
</comment>
<dbReference type="AlphaFoldDB" id="A0A318MYT0"/>
<dbReference type="SUPFAM" id="SSF51445">
    <property type="entry name" value="(Trans)glycosidases"/>
    <property type="match status" value="1"/>
</dbReference>
<feature type="domain" description="Glycoside hydrolase family 31 TIM barrel" evidence="3">
    <location>
        <begin position="203"/>
        <end position="506"/>
    </location>
</feature>
<gene>
    <name evidence="5" type="ORF">DKK75_00625</name>
</gene>
<evidence type="ECO:0000256" key="1">
    <source>
        <dbReference type="ARBA" id="ARBA00007806"/>
    </source>
</evidence>
<accession>A0A318MYT0</accession>
<proteinExistence type="inferred from homology"/>
<sequence length="835" mass="94052">MSRRSSFHPLMDPDSTITGQHWRIGIITDSLLRLEWSDSGNFEDEMTQIVVNRNWDAKPHYTSTVEGDRLIVDTATMHLVYDKKPFSKEGLSVTVKNVPITHNNTWHYQDAQEGNLLGTRRTLDGVNGEAPLDPGVVSFDGWAILDDSRSNEVIPRTQSSESSTSPFGTIRPRSNANVDLYVFGYGHQYKQAVQDFYRLCGPTPLIPRFALGNWWSRYYPYSADEYLELMDRFNAEGIPFAVGVLDMDWHLTDIDSKYGSGWTGYTWNQELFPDHAGFLKELHKRNIRTTLNVHPRDGIRPFEQGYAKAAKSMGLDPKNEKTIDFDLTDPDFVHAYLDLHHDLEDEGVDFWWLDWQQGGVTRQKGLDPLWILNYLHYLDSSRRGTRALTFSRYAGPGSHRYPIGFSGDTVISWKSLNFQPYFTATASNIGYGWWSHDIGGHMFGYRDEELEARWYQLGVFSPINRLHSTDSSFNSKEPWNYHPEIMQSMIRALRLRHRLIPYLYTMNWRAAIEGLPIAEPMYWDNPEASAAYKVKNQYMFGSELLVSPITEPQSHDVQKAHTDVWFPQGTWFDFFDGAKYEAGSAQGRYMQVWRGLDRMPVFAKAGAIVPMQKLQTDDGSINDTDNPADLDILVFPGASNHFTMLEDSGCENPQASDVASTSITSSWSDEDGELTELSIAGAQGNLAALPAERNWTIRFRGVAKGTCRVTVDGNDRAAAIDYDETTETLSISVKKIPAASTICILPSKDRPVIVASKSVVSESFAVLRDAQIAYTTLEEAYCIIKAEKDGSLASLMSVGEVDKISGRDQETGASPLIPQAVLSALTEVLTRAQQS</sequence>
<dbReference type="CDD" id="cd06595">
    <property type="entry name" value="GH31_u1"/>
    <property type="match status" value="1"/>
</dbReference>
<evidence type="ECO:0000256" key="2">
    <source>
        <dbReference type="RuleBase" id="RU361185"/>
    </source>
</evidence>
<evidence type="ECO:0000313" key="6">
    <source>
        <dbReference type="Proteomes" id="UP000247744"/>
    </source>
</evidence>
<keyword evidence="2" id="KW-0326">Glycosidase</keyword>
<dbReference type="OrthoDB" id="176168at2"/>
<evidence type="ECO:0000259" key="4">
    <source>
        <dbReference type="Pfam" id="PF21365"/>
    </source>
</evidence>
<dbReference type="Pfam" id="PF21365">
    <property type="entry name" value="Glyco_hydro_31_3rd"/>
    <property type="match status" value="1"/>
</dbReference>
<dbReference type="Gene3D" id="3.20.20.80">
    <property type="entry name" value="Glycosidases"/>
    <property type="match status" value="1"/>
</dbReference>
<dbReference type="EMBL" id="QGLL01000001">
    <property type="protein sequence ID" value="PXY85715.1"/>
    <property type="molecule type" value="Genomic_DNA"/>
</dbReference>
<dbReference type="Pfam" id="PF01055">
    <property type="entry name" value="Glyco_hydro_31_2nd"/>
    <property type="match status" value="1"/>
</dbReference>
<dbReference type="Gene3D" id="2.60.40.1180">
    <property type="entry name" value="Golgi alpha-mannosidase II"/>
    <property type="match status" value="2"/>
</dbReference>
<keyword evidence="2" id="KW-0378">Hydrolase</keyword>
<organism evidence="5 6">
    <name type="scientific">Bifidobacterium asteroides</name>
    <dbReference type="NCBI Taxonomy" id="1684"/>
    <lineage>
        <taxon>Bacteria</taxon>
        <taxon>Bacillati</taxon>
        <taxon>Actinomycetota</taxon>
        <taxon>Actinomycetes</taxon>
        <taxon>Bifidobacteriales</taxon>
        <taxon>Bifidobacteriaceae</taxon>
        <taxon>Bifidobacterium</taxon>
    </lineage>
</organism>
<dbReference type="InterPro" id="IPR000322">
    <property type="entry name" value="Glyco_hydro_31_TIM"/>
</dbReference>